<sequence length="308" mass="35634">MHDDSEQEDYSGIQEDKLQPEVPDIEPGLTEDLHTDVTQMYLNEIGHNALLSPVEERHLAELTRAGDFDARQKMIEHNLRLVVNIAKHYANRGLALLDLIEEGNLGLIHALEKFEPERGFRFSTYATWWIRQNIERAIMNQSRTIRLPVHVIKELNVILRARRHLEKHGVSDPSDEDIAHLVGLSIEEVRRMLRLNDRVASLDAPLDIDPSLSIGEAIADDNSELPEDMLEHAETETFVRLWLRDLNDKQRWVIERRFGLGGQNVHTLEQLAASLDVTRERVRQIQMEALHQLRRMLKRNGFNKDALL</sequence>
<dbReference type="InterPro" id="IPR050239">
    <property type="entry name" value="Sigma-70_RNA_pol_init_factors"/>
</dbReference>
<keyword evidence="2 6" id="KW-0805">Transcription regulation</keyword>
<reference evidence="10 11" key="1">
    <citation type="journal article" date="2019" name="Front. Microbiol.">
        <title>Genomes of Neutrophilic Sulfur-Oxidizing Chemolithoautotrophs Representing 9 Proteobacterial Species From 8 Genera.</title>
        <authorList>
            <person name="Watanabe T."/>
            <person name="Kojima H."/>
            <person name="Umezawa K."/>
            <person name="Hori C."/>
            <person name="Takasuka T.E."/>
            <person name="Kato Y."/>
            <person name="Fukui M."/>
        </authorList>
    </citation>
    <scope>NUCLEOTIDE SEQUENCE [LARGE SCALE GENOMIC DNA]</scope>
    <source>
        <strain evidence="10 11">TTN</strain>
    </source>
</reference>
<comment type="caution">
    <text evidence="10">The sequence shown here is derived from an EMBL/GenBank/DDBJ whole genome shotgun (WGS) entry which is preliminary data.</text>
</comment>
<proteinExistence type="inferred from homology"/>
<evidence type="ECO:0000313" key="11">
    <source>
        <dbReference type="Proteomes" id="UP000286806"/>
    </source>
</evidence>
<evidence type="ECO:0000256" key="3">
    <source>
        <dbReference type="ARBA" id="ARBA00023082"/>
    </source>
</evidence>
<accession>A0A401JZA0</accession>
<evidence type="ECO:0000256" key="5">
    <source>
        <dbReference type="ARBA" id="ARBA00023163"/>
    </source>
</evidence>
<dbReference type="HAMAP" id="MF_00959">
    <property type="entry name" value="Sigma70_RpoS"/>
    <property type="match status" value="1"/>
</dbReference>
<dbReference type="InterPro" id="IPR013324">
    <property type="entry name" value="RNA_pol_sigma_r3/r4-like"/>
</dbReference>
<comment type="function">
    <text evidence="6">Sigma factors are initiation factors that promote the attachment of RNA polymerase to specific initiation sites and are then released. This sigma factor is the master transcriptional regulator of the stationary phase and the general stress response.</text>
</comment>
<dbReference type="InterPro" id="IPR036388">
    <property type="entry name" value="WH-like_DNA-bd_sf"/>
</dbReference>
<feature type="DNA-binding region" description="H-T-H motif" evidence="6">
    <location>
        <begin position="268"/>
        <end position="287"/>
    </location>
</feature>
<dbReference type="FunFam" id="1.10.601.10:FF:000001">
    <property type="entry name" value="RNA polymerase sigma factor SigA"/>
    <property type="match status" value="1"/>
</dbReference>
<dbReference type="PRINTS" id="PR00046">
    <property type="entry name" value="SIGMA70FCT"/>
</dbReference>
<dbReference type="InterPro" id="IPR007627">
    <property type="entry name" value="RNA_pol_sigma70_r2"/>
</dbReference>
<dbReference type="InterPro" id="IPR014284">
    <property type="entry name" value="RNA_pol_sigma-70_dom"/>
</dbReference>
<feature type="region of interest" description="Sigma-70 factor domain-2" evidence="6">
    <location>
        <begin position="74"/>
        <end position="144"/>
    </location>
</feature>
<dbReference type="Gene3D" id="1.10.10.10">
    <property type="entry name" value="Winged helix-like DNA-binding domain superfamily/Winged helix DNA-binding domain"/>
    <property type="match status" value="2"/>
</dbReference>
<feature type="region of interest" description="Disordered" evidence="7">
    <location>
        <begin position="1"/>
        <end position="23"/>
    </location>
</feature>
<dbReference type="Pfam" id="PF04542">
    <property type="entry name" value="Sigma70_r2"/>
    <property type="match status" value="1"/>
</dbReference>
<dbReference type="InterPro" id="IPR013325">
    <property type="entry name" value="RNA_pol_sigma_r2"/>
</dbReference>
<dbReference type="Proteomes" id="UP000286806">
    <property type="component" value="Unassembled WGS sequence"/>
</dbReference>
<evidence type="ECO:0000259" key="8">
    <source>
        <dbReference type="PROSITE" id="PS00715"/>
    </source>
</evidence>
<dbReference type="Pfam" id="PF00140">
    <property type="entry name" value="Sigma70_r1_2"/>
    <property type="match status" value="1"/>
</dbReference>
<name>A0A401JZA0_9PROT</name>
<dbReference type="PIRSF" id="PIRSF000770">
    <property type="entry name" value="RNA_pol_sigma-SigE/K"/>
    <property type="match status" value="1"/>
</dbReference>
<dbReference type="EMBL" id="BGOW01000030">
    <property type="protein sequence ID" value="GCB01938.1"/>
    <property type="molecule type" value="Genomic_DNA"/>
</dbReference>
<keyword evidence="11" id="KW-1185">Reference proteome</keyword>
<gene>
    <name evidence="6" type="primary">rpoS</name>
    <name evidence="10" type="ORF">SFMTTN_2750</name>
</gene>
<dbReference type="InterPro" id="IPR012761">
    <property type="entry name" value="RNA_pol_sigma_RpoS"/>
</dbReference>
<evidence type="ECO:0000256" key="2">
    <source>
        <dbReference type="ARBA" id="ARBA00023015"/>
    </source>
</evidence>
<keyword evidence="4 6" id="KW-0238">DNA-binding</keyword>
<comment type="subunit">
    <text evidence="6">Interacts with the RNA polymerase core enzyme.</text>
</comment>
<evidence type="ECO:0000313" key="10">
    <source>
        <dbReference type="EMBL" id="GCB01938.1"/>
    </source>
</evidence>
<dbReference type="CDD" id="cd06171">
    <property type="entry name" value="Sigma70_r4"/>
    <property type="match status" value="1"/>
</dbReference>
<feature type="domain" description="RNA polymerase sigma-70" evidence="8">
    <location>
        <begin position="98"/>
        <end position="111"/>
    </location>
</feature>
<dbReference type="InterPro" id="IPR000943">
    <property type="entry name" value="RNA_pol_sigma70"/>
</dbReference>
<keyword evidence="5 6" id="KW-0804">Transcription</keyword>
<dbReference type="NCBIfam" id="TIGR02394">
    <property type="entry name" value="rpoS_proteo"/>
    <property type="match status" value="1"/>
</dbReference>
<dbReference type="GO" id="GO:0003677">
    <property type="term" value="F:DNA binding"/>
    <property type="evidence" value="ECO:0007669"/>
    <property type="project" value="UniProtKB-UniRule"/>
</dbReference>
<evidence type="ECO:0000259" key="9">
    <source>
        <dbReference type="PROSITE" id="PS00716"/>
    </source>
</evidence>
<dbReference type="NCBIfam" id="TIGR02937">
    <property type="entry name" value="sigma70-ECF"/>
    <property type="match status" value="1"/>
</dbReference>
<feature type="region of interest" description="Sigma-70 factor domain-1" evidence="6">
    <location>
        <begin position="36"/>
        <end position="69"/>
    </location>
</feature>
<feature type="region of interest" description="Sigma-70 factor domain-3" evidence="6">
    <location>
        <begin position="154"/>
        <end position="229"/>
    </location>
</feature>
<dbReference type="InterPro" id="IPR007624">
    <property type="entry name" value="RNA_pol_sigma70_r3"/>
</dbReference>
<dbReference type="PROSITE" id="PS00716">
    <property type="entry name" value="SIGMA70_2"/>
    <property type="match status" value="1"/>
</dbReference>
<keyword evidence="3 6" id="KW-0731">Sigma factor</keyword>
<organism evidence="10 11">
    <name type="scientific">Sulfuriferula multivorans</name>
    <dbReference type="NCBI Taxonomy" id="1559896"/>
    <lineage>
        <taxon>Bacteria</taxon>
        <taxon>Pseudomonadati</taxon>
        <taxon>Pseudomonadota</taxon>
        <taxon>Betaproteobacteria</taxon>
        <taxon>Nitrosomonadales</taxon>
        <taxon>Sulfuricellaceae</taxon>
        <taxon>Sulfuriferula</taxon>
    </lineage>
</organism>
<dbReference type="GO" id="GO:0005737">
    <property type="term" value="C:cytoplasm"/>
    <property type="evidence" value="ECO:0007669"/>
    <property type="project" value="UniProtKB-SubCell"/>
</dbReference>
<feature type="domain" description="RNA polymerase sigma-70" evidence="9">
    <location>
        <begin position="267"/>
        <end position="293"/>
    </location>
</feature>
<feature type="short sequence motif" description="Interaction with polymerase core subunit RpoC" evidence="6">
    <location>
        <begin position="98"/>
        <end position="101"/>
    </location>
</feature>
<dbReference type="Gene3D" id="1.10.601.10">
    <property type="entry name" value="RNA Polymerase Primary Sigma Factor"/>
    <property type="match status" value="1"/>
</dbReference>
<dbReference type="InterPro" id="IPR007630">
    <property type="entry name" value="RNA_pol_sigma70_r4"/>
</dbReference>
<dbReference type="AlphaFoldDB" id="A0A401JZA0"/>
<evidence type="ECO:0000256" key="6">
    <source>
        <dbReference type="HAMAP-Rule" id="MF_00959"/>
    </source>
</evidence>
<dbReference type="InterPro" id="IPR009042">
    <property type="entry name" value="RNA_pol_sigma70_r1_2"/>
</dbReference>
<dbReference type="Pfam" id="PF04545">
    <property type="entry name" value="Sigma70_r4"/>
    <property type="match status" value="1"/>
</dbReference>
<evidence type="ECO:0000256" key="4">
    <source>
        <dbReference type="ARBA" id="ARBA00023125"/>
    </source>
</evidence>
<dbReference type="SUPFAM" id="SSF88946">
    <property type="entry name" value="Sigma2 domain of RNA polymerase sigma factors"/>
    <property type="match status" value="1"/>
</dbReference>
<dbReference type="RefSeq" id="WP_124705702.1">
    <property type="nucleotide sequence ID" value="NZ_BGOW01000030.1"/>
</dbReference>
<evidence type="ECO:0000256" key="1">
    <source>
        <dbReference type="ARBA" id="ARBA00022490"/>
    </source>
</evidence>
<comment type="subcellular location">
    <subcellularLocation>
        <location evidence="6">Cytoplasm</location>
    </subcellularLocation>
</comment>
<keyword evidence="1 6" id="KW-0963">Cytoplasm</keyword>
<dbReference type="PANTHER" id="PTHR30603:SF67">
    <property type="entry name" value="RNA POLYMERASE SIGMA FACTOR RPOS"/>
    <property type="match status" value="1"/>
</dbReference>
<dbReference type="GO" id="GO:0016987">
    <property type="term" value="F:sigma factor activity"/>
    <property type="evidence" value="ECO:0007669"/>
    <property type="project" value="UniProtKB-UniRule"/>
</dbReference>
<dbReference type="SUPFAM" id="SSF88659">
    <property type="entry name" value="Sigma3 and sigma4 domains of RNA polymerase sigma factors"/>
    <property type="match status" value="2"/>
</dbReference>
<feature type="region of interest" description="Sigma-70 factor domain-4" evidence="6">
    <location>
        <begin position="242"/>
        <end position="295"/>
    </location>
</feature>
<dbReference type="PROSITE" id="PS00715">
    <property type="entry name" value="SIGMA70_1"/>
    <property type="match status" value="1"/>
</dbReference>
<dbReference type="Pfam" id="PF04539">
    <property type="entry name" value="Sigma70_r3"/>
    <property type="match status" value="1"/>
</dbReference>
<protein>
    <recommendedName>
        <fullName evidence="6">RNA polymerase sigma factor RpoS</fullName>
    </recommendedName>
    <alternativeName>
        <fullName evidence="6">Sigma S</fullName>
    </alternativeName>
    <alternativeName>
        <fullName evidence="6">Sigma-38</fullName>
    </alternativeName>
</protein>
<evidence type="ECO:0000256" key="7">
    <source>
        <dbReference type="SAM" id="MobiDB-lite"/>
    </source>
</evidence>
<dbReference type="PANTHER" id="PTHR30603">
    <property type="entry name" value="RNA POLYMERASE SIGMA FACTOR RPO"/>
    <property type="match status" value="1"/>
</dbReference>
<comment type="similarity">
    <text evidence="6">Belongs to the sigma-70 factor family. RpoS subfamily.</text>
</comment>
<dbReference type="NCBIfam" id="NF004207">
    <property type="entry name" value="PRK05657.1"/>
    <property type="match status" value="1"/>
</dbReference>
<dbReference type="OrthoDB" id="9809557at2"/>
<dbReference type="GO" id="GO:0006352">
    <property type="term" value="P:DNA-templated transcription initiation"/>
    <property type="evidence" value="ECO:0007669"/>
    <property type="project" value="UniProtKB-UniRule"/>
</dbReference>